<dbReference type="PIRSF" id="PIRSF036794">
    <property type="entry name" value="UCP_erythr_ester"/>
    <property type="match status" value="1"/>
</dbReference>
<dbReference type="RefSeq" id="WP_377930392.1">
    <property type="nucleotide sequence ID" value="NZ_JBHUEM010000052.1"/>
</dbReference>
<accession>A0ABW4LWX6</accession>
<dbReference type="EMBL" id="JBHUEM010000052">
    <property type="protein sequence ID" value="MFD1739061.1"/>
    <property type="molecule type" value="Genomic_DNA"/>
</dbReference>
<organism evidence="1 2">
    <name type="scientific">Bacillus salitolerans</name>
    <dbReference type="NCBI Taxonomy" id="1437434"/>
    <lineage>
        <taxon>Bacteria</taxon>
        <taxon>Bacillati</taxon>
        <taxon>Bacillota</taxon>
        <taxon>Bacilli</taxon>
        <taxon>Bacillales</taxon>
        <taxon>Bacillaceae</taxon>
        <taxon>Bacillus</taxon>
    </lineage>
</organism>
<dbReference type="Gene3D" id="3.40.1660.10">
    <property type="entry name" value="EreA-like (biosynthetic domain)"/>
    <property type="match status" value="1"/>
</dbReference>
<dbReference type="Gene3D" id="1.20.1440.30">
    <property type="entry name" value="Biosynthetic Protein domain"/>
    <property type="match status" value="1"/>
</dbReference>
<dbReference type="Pfam" id="PF05139">
    <property type="entry name" value="Erythro_esteras"/>
    <property type="match status" value="1"/>
</dbReference>
<dbReference type="PANTHER" id="PTHR31299">
    <property type="entry name" value="ESTERASE, PUTATIVE (AFU_ORTHOLOGUE AFUA_1G05850)-RELATED"/>
    <property type="match status" value="1"/>
</dbReference>
<dbReference type="Gene3D" id="3.30.1870.10">
    <property type="entry name" value="EreA-like, domain 2"/>
    <property type="match status" value="1"/>
</dbReference>
<dbReference type="PANTHER" id="PTHR31299:SF0">
    <property type="entry name" value="ESTERASE, PUTATIVE (AFU_ORTHOLOGUE AFUA_1G05850)-RELATED"/>
    <property type="match status" value="1"/>
</dbReference>
<dbReference type="Proteomes" id="UP001597214">
    <property type="component" value="Unassembled WGS sequence"/>
</dbReference>
<dbReference type="InterPro" id="IPR007815">
    <property type="entry name" value="Emycin_Estase"/>
</dbReference>
<gene>
    <name evidence="1" type="ORF">ACFSCX_21360</name>
</gene>
<name>A0ABW4LWX6_9BACI</name>
<proteinExistence type="predicted"/>
<sequence>MILTKNVTDAIRKFSLPYRNQSDLSPLLQEISDVKLVLLGEASHGTSEFYTTRTEITKRLIQEKRFSFIAVEGDWPSCYEVNRYIKGYDTPYQNSREALMAFNRWPTWMWANEEVLELIEWLKDYNETQDQKVGFYGLDVYSLWESMEAIIGYLQQIQSPDLEKAIKAFECFEPFHKQPEQYAVSSALYGEDCMQEVADLLKDIQNNRKLYEEDAEASLNVLVNALVARNAEHYYHTMVTNDNESWNIRDHHMVEALQYIFHFYGDHSKGIVWEHNTHIGDARATDMKREGLVNVGQLTREKYGSQHVYAVGFGTHRGTVIAANKWGNPYKLMSVPEAVEGSFEYYLKQTGDGDKVLLFNESNRRDFNETIGHRAIGVVYHPESEHLGNYVPTQMADRYDAFIFHEVTKGVSPIQQS</sequence>
<comment type="caution">
    <text evidence="1">The sequence shown here is derived from an EMBL/GenBank/DDBJ whole genome shotgun (WGS) entry which is preliminary data.</text>
</comment>
<dbReference type="InterPro" id="IPR014622">
    <property type="entry name" value="UCP036794_erythomycin"/>
</dbReference>
<reference evidence="2" key="1">
    <citation type="journal article" date="2019" name="Int. J. Syst. Evol. Microbiol.">
        <title>The Global Catalogue of Microorganisms (GCM) 10K type strain sequencing project: providing services to taxonomists for standard genome sequencing and annotation.</title>
        <authorList>
            <consortium name="The Broad Institute Genomics Platform"/>
            <consortium name="The Broad Institute Genome Sequencing Center for Infectious Disease"/>
            <person name="Wu L."/>
            <person name="Ma J."/>
        </authorList>
    </citation>
    <scope>NUCLEOTIDE SEQUENCE [LARGE SCALE GENOMIC DNA]</scope>
    <source>
        <strain evidence="2">CCUG 49339</strain>
    </source>
</reference>
<dbReference type="InterPro" id="IPR052036">
    <property type="entry name" value="Hydrolase/PRTase-associated"/>
</dbReference>
<dbReference type="CDD" id="cd14728">
    <property type="entry name" value="Ere-like"/>
    <property type="match status" value="1"/>
</dbReference>
<evidence type="ECO:0000313" key="2">
    <source>
        <dbReference type="Proteomes" id="UP001597214"/>
    </source>
</evidence>
<keyword evidence="2" id="KW-1185">Reference proteome</keyword>
<evidence type="ECO:0000313" key="1">
    <source>
        <dbReference type="EMBL" id="MFD1739061.1"/>
    </source>
</evidence>
<protein>
    <submittedName>
        <fullName evidence="1">Erythromycin esterase family protein</fullName>
    </submittedName>
</protein>
<dbReference type="SUPFAM" id="SSF159501">
    <property type="entry name" value="EreA/ChaN-like"/>
    <property type="match status" value="1"/>
</dbReference>